<proteinExistence type="predicted"/>
<keyword evidence="8 9" id="KW-0804">Transcription</keyword>
<dbReference type="Gene3D" id="1.10.10.10">
    <property type="entry name" value="Winged helix-like DNA-binding domain superfamily/Winged helix DNA-binding domain"/>
    <property type="match status" value="1"/>
</dbReference>
<dbReference type="PANTHER" id="PTHR45526">
    <property type="entry name" value="TRANSCRIPTIONAL REGULATORY PROTEIN DPIA"/>
    <property type="match status" value="1"/>
</dbReference>
<evidence type="ECO:0000256" key="4">
    <source>
        <dbReference type="ARBA" id="ARBA00023012"/>
    </source>
</evidence>
<dbReference type="PROSITE" id="PS50110">
    <property type="entry name" value="RESPONSE_REGULATORY"/>
    <property type="match status" value="1"/>
</dbReference>
<evidence type="ECO:0000256" key="2">
    <source>
        <dbReference type="ARBA" id="ARBA00022490"/>
    </source>
</evidence>
<dbReference type="InterPro" id="IPR011006">
    <property type="entry name" value="CheY-like_superfamily"/>
</dbReference>
<dbReference type="SMART" id="SM00448">
    <property type="entry name" value="REC"/>
    <property type="match status" value="1"/>
</dbReference>
<gene>
    <name evidence="12" type="ORF">SAMN04244570_1582</name>
</gene>
<evidence type="ECO:0000256" key="10">
    <source>
        <dbReference type="PROSITE-ProRule" id="PRU00169"/>
    </source>
</evidence>
<dbReference type="Gene3D" id="3.40.50.2300">
    <property type="match status" value="1"/>
</dbReference>
<dbReference type="Pfam" id="PF00072">
    <property type="entry name" value="Response_reg"/>
    <property type="match status" value="1"/>
</dbReference>
<dbReference type="InterPro" id="IPR051271">
    <property type="entry name" value="2C-system_Tx_regulators"/>
</dbReference>
<dbReference type="PANTHER" id="PTHR45526:SF1">
    <property type="entry name" value="TRANSCRIPTIONAL REGULATORY PROTEIN DCUR-RELATED"/>
    <property type="match status" value="1"/>
</dbReference>
<evidence type="ECO:0000259" key="11">
    <source>
        <dbReference type="PROSITE" id="PS50110"/>
    </source>
</evidence>
<dbReference type="SUPFAM" id="SSF46785">
    <property type="entry name" value="Winged helix' DNA-binding domain"/>
    <property type="match status" value="1"/>
</dbReference>
<keyword evidence="13" id="KW-1185">Reference proteome</keyword>
<keyword evidence="5 9" id="KW-0805">Transcription regulation</keyword>
<dbReference type="InterPro" id="IPR024187">
    <property type="entry name" value="Sig_transdc_resp-reg_cit/mal"/>
</dbReference>
<reference evidence="13" key="1">
    <citation type="submission" date="2017-02" db="EMBL/GenBank/DDBJ databases">
        <authorList>
            <person name="Varghese N."/>
            <person name="Submissions S."/>
        </authorList>
    </citation>
    <scope>NUCLEOTIDE SEQUENCE [LARGE SCALE GENOMIC DNA]</scope>
    <source>
        <strain evidence="13">DSM 23966</strain>
    </source>
</reference>
<keyword evidence="6 9" id="KW-0238">DNA-binding</keyword>
<keyword evidence="2 9" id="KW-0963">Cytoplasm</keyword>
<keyword evidence="7 9" id="KW-0010">Activator</keyword>
<keyword evidence="4 9" id="KW-0902">Two-component regulatory system</keyword>
<evidence type="ECO:0000256" key="3">
    <source>
        <dbReference type="ARBA" id="ARBA00022553"/>
    </source>
</evidence>
<accession>A0A1T4Y0E1</accession>
<dbReference type="InterPro" id="IPR036388">
    <property type="entry name" value="WH-like_DNA-bd_sf"/>
</dbReference>
<dbReference type="PIRSF" id="PIRSF006171">
    <property type="entry name" value="RR_citrat_malat"/>
    <property type="match status" value="1"/>
</dbReference>
<comment type="subcellular location">
    <subcellularLocation>
        <location evidence="1 9">Cytoplasm</location>
    </subcellularLocation>
</comment>
<evidence type="ECO:0000256" key="9">
    <source>
        <dbReference type="PIRNR" id="PIRNR006171"/>
    </source>
</evidence>
<dbReference type="InterPro" id="IPR001789">
    <property type="entry name" value="Sig_transdc_resp-reg_receiver"/>
</dbReference>
<dbReference type="RefSeq" id="WP_078817196.1">
    <property type="nucleotide sequence ID" value="NZ_FUYJ01000002.1"/>
</dbReference>
<evidence type="ECO:0000256" key="5">
    <source>
        <dbReference type="ARBA" id="ARBA00023015"/>
    </source>
</evidence>
<dbReference type="GO" id="GO:0000156">
    <property type="term" value="F:phosphorelay response regulator activity"/>
    <property type="evidence" value="ECO:0007669"/>
    <property type="project" value="TreeGrafter"/>
</dbReference>
<dbReference type="GO" id="GO:0003700">
    <property type="term" value="F:DNA-binding transcription factor activity"/>
    <property type="evidence" value="ECO:0007669"/>
    <property type="project" value="InterPro"/>
</dbReference>
<dbReference type="Proteomes" id="UP000190042">
    <property type="component" value="Unassembled WGS sequence"/>
</dbReference>
<dbReference type="SUPFAM" id="SSF52172">
    <property type="entry name" value="CheY-like"/>
    <property type="match status" value="1"/>
</dbReference>
<dbReference type="InterPro" id="IPR036390">
    <property type="entry name" value="WH_DNA-bd_sf"/>
</dbReference>
<dbReference type="EMBL" id="FUYJ01000002">
    <property type="protein sequence ID" value="SKA95250.1"/>
    <property type="molecule type" value="Genomic_DNA"/>
</dbReference>
<dbReference type="GO" id="GO:0003677">
    <property type="term" value="F:DNA binding"/>
    <property type="evidence" value="ECO:0007669"/>
    <property type="project" value="UniProtKB-KW"/>
</dbReference>
<name>A0A1T4Y0E1_9BACL</name>
<dbReference type="GO" id="GO:0005737">
    <property type="term" value="C:cytoplasm"/>
    <property type="evidence" value="ECO:0007669"/>
    <property type="project" value="UniProtKB-SubCell"/>
</dbReference>
<evidence type="ECO:0000256" key="6">
    <source>
        <dbReference type="ARBA" id="ARBA00023125"/>
    </source>
</evidence>
<organism evidence="12 13">
    <name type="scientific">Sporosarcina newyorkensis</name>
    <dbReference type="NCBI Taxonomy" id="759851"/>
    <lineage>
        <taxon>Bacteria</taxon>
        <taxon>Bacillati</taxon>
        <taxon>Bacillota</taxon>
        <taxon>Bacilli</taxon>
        <taxon>Bacillales</taxon>
        <taxon>Caryophanaceae</taxon>
        <taxon>Sporosarcina</taxon>
    </lineage>
</organism>
<dbReference type="AlphaFoldDB" id="A0A1T4Y0E1"/>
<keyword evidence="3 10" id="KW-0597">Phosphoprotein</keyword>
<evidence type="ECO:0000256" key="8">
    <source>
        <dbReference type="ARBA" id="ARBA00023163"/>
    </source>
</evidence>
<evidence type="ECO:0000256" key="1">
    <source>
        <dbReference type="ARBA" id="ARBA00004496"/>
    </source>
</evidence>
<evidence type="ECO:0000313" key="12">
    <source>
        <dbReference type="EMBL" id="SKA95250.1"/>
    </source>
</evidence>
<evidence type="ECO:0000256" key="7">
    <source>
        <dbReference type="ARBA" id="ARBA00023159"/>
    </source>
</evidence>
<evidence type="ECO:0000313" key="13">
    <source>
        <dbReference type="Proteomes" id="UP000190042"/>
    </source>
</evidence>
<feature type="domain" description="Response regulatory" evidence="11">
    <location>
        <begin position="5"/>
        <end position="121"/>
    </location>
</feature>
<protein>
    <recommendedName>
        <fullName evidence="9">Transcriptional regulatory protein</fullName>
    </recommendedName>
</protein>
<sequence length="222" mass="25554">MDKLTVYIIEDDPMVLEVNKGFLQRLDGFKLVGEAAEGKPAIEDIHKLQPDLILLDMYLPDMSGLELLRELRLENISSDVIMITAARDAVTIREALRFGAVDYLVKPFRFERFQEALQKFSKNYWKFNTIDKLKQEDIDLWIGSAEKISALPKGLNEFTLEQIFVGLKNEEHPLTAEQLAQKVGMARVTVRKYLDFLSVNGEVHIELQYGNIGRPTRYYSIK</sequence>
<feature type="modified residue" description="4-aspartylphosphate" evidence="10">
    <location>
        <position position="56"/>
    </location>
</feature>